<evidence type="ECO:0000256" key="7">
    <source>
        <dbReference type="ARBA" id="ARBA00023136"/>
    </source>
</evidence>
<dbReference type="GO" id="GO:0005975">
    <property type="term" value="P:carbohydrate metabolic process"/>
    <property type="evidence" value="ECO:0007669"/>
    <property type="project" value="InterPro"/>
</dbReference>
<keyword evidence="14" id="KW-1185">Reference proteome</keyword>
<dbReference type="OrthoDB" id="9808936at2"/>
<feature type="domain" description="Glycosyltransferase family 28 N-terminal" evidence="11">
    <location>
        <begin position="6"/>
        <end position="145"/>
    </location>
</feature>
<dbReference type="InterPro" id="IPR007235">
    <property type="entry name" value="Glyco_trans_28_C"/>
</dbReference>
<evidence type="ECO:0000313" key="14">
    <source>
        <dbReference type="Proteomes" id="UP000245468"/>
    </source>
</evidence>
<reference evidence="14" key="1">
    <citation type="submission" date="2018-05" db="EMBL/GenBank/DDBJ databases">
        <title>Pseudarcicella sp. HME7025 Genome sequencing and assembly.</title>
        <authorList>
            <person name="Kim H."/>
            <person name="Kang H."/>
            <person name="Joh K."/>
        </authorList>
    </citation>
    <scope>NUCLEOTIDE SEQUENCE [LARGE SCALE GENOMIC DNA]</scope>
    <source>
        <strain evidence="14">HME7025</strain>
    </source>
</reference>
<dbReference type="KEGG" id="psez:HME7025_00609"/>
<dbReference type="CDD" id="cd03785">
    <property type="entry name" value="GT28_MurG"/>
    <property type="match status" value="1"/>
</dbReference>
<evidence type="ECO:0000313" key="13">
    <source>
        <dbReference type="EMBL" id="AWL08481.1"/>
    </source>
</evidence>
<dbReference type="GO" id="GO:0008360">
    <property type="term" value="P:regulation of cell shape"/>
    <property type="evidence" value="ECO:0007669"/>
    <property type="project" value="UniProtKB-KW"/>
</dbReference>
<gene>
    <name evidence="10 13" type="primary">murG</name>
    <name evidence="13" type="ORF">HME7025_00609</name>
</gene>
<feature type="domain" description="Glycosyl transferase family 28 C-terminal" evidence="12">
    <location>
        <begin position="194"/>
        <end position="354"/>
    </location>
</feature>
<evidence type="ECO:0000256" key="10">
    <source>
        <dbReference type="HAMAP-Rule" id="MF_00033"/>
    </source>
</evidence>
<dbReference type="PANTHER" id="PTHR21015">
    <property type="entry name" value="UDP-N-ACETYLGLUCOSAMINE--N-ACETYLMURAMYL-(PENTAPEPTIDE) PYROPHOSPHORYL-UNDECAPRENOL N-ACETYLGLUCOSAMINE TRANSFERASE 1"/>
    <property type="match status" value="1"/>
</dbReference>
<evidence type="ECO:0000256" key="2">
    <source>
        <dbReference type="ARBA" id="ARBA00022618"/>
    </source>
</evidence>
<keyword evidence="8 10" id="KW-0131">Cell cycle</keyword>
<evidence type="ECO:0000259" key="11">
    <source>
        <dbReference type="Pfam" id="PF03033"/>
    </source>
</evidence>
<evidence type="ECO:0000256" key="9">
    <source>
        <dbReference type="ARBA" id="ARBA00023316"/>
    </source>
</evidence>
<feature type="binding site" evidence="10">
    <location>
        <position position="299"/>
    </location>
    <ligand>
        <name>UDP-N-acetyl-alpha-D-glucosamine</name>
        <dbReference type="ChEBI" id="CHEBI:57705"/>
    </ligand>
</feature>
<keyword evidence="4 10" id="KW-0808">Transferase</keyword>
<name>A0A2S2DSW1_9BACT</name>
<proteinExistence type="inferred from homology"/>
<protein>
    <recommendedName>
        <fullName evidence="10">UDP-N-acetylglucosamine--N-acetylmuramyl-(pentapeptide) pyrophosphoryl-undecaprenol N-acetylglucosamine transferase</fullName>
        <ecNumber evidence="10">2.4.1.227</ecNumber>
    </recommendedName>
    <alternativeName>
        <fullName evidence="10">Undecaprenyl-PP-MurNAc-pentapeptide-UDPGlcNAc GlcNAc transferase</fullName>
    </alternativeName>
</protein>
<keyword evidence="5 10" id="KW-0133">Cell shape</keyword>
<evidence type="ECO:0000256" key="8">
    <source>
        <dbReference type="ARBA" id="ARBA00023306"/>
    </source>
</evidence>
<evidence type="ECO:0000256" key="3">
    <source>
        <dbReference type="ARBA" id="ARBA00022676"/>
    </source>
</evidence>
<dbReference type="GO" id="GO:0071555">
    <property type="term" value="P:cell wall organization"/>
    <property type="evidence" value="ECO:0007669"/>
    <property type="project" value="UniProtKB-KW"/>
</dbReference>
<keyword evidence="6 10" id="KW-0573">Peptidoglycan synthesis</keyword>
<evidence type="ECO:0000256" key="5">
    <source>
        <dbReference type="ARBA" id="ARBA00022960"/>
    </source>
</evidence>
<keyword evidence="7 10" id="KW-0472">Membrane</keyword>
<comment type="function">
    <text evidence="10">Cell wall formation. Catalyzes the transfer of a GlcNAc subunit on undecaprenyl-pyrophosphoryl-MurNAc-pentapeptide (lipid intermediate I) to form undecaprenyl-pyrophosphoryl-MurNAc-(pentapeptide)GlcNAc (lipid intermediate II).</text>
</comment>
<dbReference type="SUPFAM" id="SSF53756">
    <property type="entry name" value="UDP-Glycosyltransferase/glycogen phosphorylase"/>
    <property type="match status" value="1"/>
</dbReference>
<keyword evidence="2 10" id="KW-0132">Cell division</keyword>
<evidence type="ECO:0000256" key="1">
    <source>
        <dbReference type="ARBA" id="ARBA00022475"/>
    </source>
</evidence>
<feature type="binding site" evidence="10">
    <location>
        <position position="200"/>
    </location>
    <ligand>
        <name>UDP-N-acetyl-alpha-D-glucosamine</name>
        <dbReference type="ChEBI" id="CHEBI:57705"/>
    </ligand>
</feature>
<organism evidence="13 14">
    <name type="scientific">Aquirufa nivalisilvae</name>
    <dbReference type="NCBI Taxonomy" id="2516557"/>
    <lineage>
        <taxon>Bacteria</taxon>
        <taxon>Pseudomonadati</taxon>
        <taxon>Bacteroidota</taxon>
        <taxon>Cytophagia</taxon>
        <taxon>Cytophagales</taxon>
        <taxon>Flectobacillaceae</taxon>
        <taxon>Aquirufa</taxon>
    </lineage>
</organism>
<accession>A0A2S2DSW1</accession>
<dbReference type="HAMAP" id="MF_00033">
    <property type="entry name" value="MurG"/>
    <property type="match status" value="1"/>
</dbReference>
<keyword evidence="1 10" id="KW-1003">Cell membrane</keyword>
<dbReference type="NCBIfam" id="TIGR01133">
    <property type="entry name" value="murG"/>
    <property type="match status" value="1"/>
</dbReference>
<comment type="similarity">
    <text evidence="10">Belongs to the glycosyltransferase 28 family. MurG subfamily.</text>
</comment>
<feature type="binding site" evidence="10">
    <location>
        <position position="127"/>
    </location>
    <ligand>
        <name>UDP-N-acetyl-alpha-D-glucosamine</name>
        <dbReference type="ChEBI" id="CHEBI:57705"/>
    </ligand>
</feature>
<evidence type="ECO:0000256" key="6">
    <source>
        <dbReference type="ARBA" id="ARBA00022984"/>
    </source>
</evidence>
<dbReference type="Pfam" id="PF03033">
    <property type="entry name" value="Glyco_transf_28"/>
    <property type="match status" value="1"/>
</dbReference>
<dbReference type="InterPro" id="IPR006009">
    <property type="entry name" value="GlcNAc_MurG"/>
</dbReference>
<evidence type="ECO:0000259" key="12">
    <source>
        <dbReference type="Pfam" id="PF04101"/>
    </source>
</evidence>
<dbReference type="GO" id="GO:0050511">
    <property type="term" value="F:undecaprenyldiphospho-muramoylpentapeptide beta-N-acetylglucosaminyltransferase activity"/>
    <property type="evidence" value="ECO:0007669"/>
    <property type="project" value="UniProtKB-UniRule"/>
</dbReference>
<dbReference type="GO" id="GO:0051991">
    <property type="term" value="F:UDP-N-acetyl-D-glucosamine:N-acetylmuramoyl-L-alanyl-D-glutamyl-meso-2,6-diaminopimelyl-D-alanyl-D-alanine-diphosphoundecaprenol 4-beta-N-acetylglucosaminlytransferase activity"/>
    <property type="evidence" value="ECO:0007669"/>
    <property type="project" value="RHEA"/>
</dbReference>
<dbReference type="PANTHER" id="PTHR21015:SF22">
    <property type="entry name" value="GLYCOSYLTRANSFERASE"/>
    <property type="match status" value="1"/>
</dbReference>
<dbReference type="EMBL" id="CP029346">
    <property type="protein sequence ID" value="AWL08481.1"/>
    <property type="molecule type" value="Genomic_DNA"/>
</dbReference>
<dbReference type="Pfam" id="PF04101">
    <property type="entry name" value="Glyco_tran_28_C"/>
    <property type="match status" value="1"/>
</dbReference>
<keyword evidence="9 10" id="KW-0961">Cell wall biogenesis/degradation</keyword>
<comment type="pathway">
    <text evidence="10">Cell wall biogenesis; peptidoglycan biosynthesis.</text>
</comment>
<dbReference type="AlphaFoldDB" id="A0A2S2DSW1"/>
<dbReference type="EC" id="2.4.1.227" evidence="10"/>
<comment type="subcellular location">
    <subcellularLocation>
        <location evidence="10">Cell membrane</location>
        <topology evidence="10">Peripheral membrane protein</topology>
        <orientation evidence="10">Cytoplasmic side</orientation>
    </subcellularLocation>
</comment>
<dbReference type="GO" id="GO:0051301">
    <property type="term" value="P:cell division"/>
    <property type="evidence" value="ECO:0007669"/>
    <property type="project" value="UniProtKB-KW"/>
</dbReference>
<dbReference type="Gene3D" id="3.40.50.2000">
    <property type="entry name" value="Glycogen Phosphorylase B"/>
    <property type="match status" value="2"/>
</dbReference>
<sequence>MNPNRIIISGGGTGGHIYPAIAIASAIKEIAPNSEFLFVGAEGKMEMEKVPKAGFNIVGLPIVGINRQHMMKNLLFPIKLIKSLSRAFAILNEFKPDMAIGVGGYASGPMLLAAWVKGIPYVIQEQNSFAGITNKFLASKAQRIFVAYPNMEKFFPKEKIHYLGNPVRKDLIDQVGKKEKAIAHFGLQTDKPCILIIGGSQGARTINLAIQAGLEQLASSQVQIIWQTGIPFEKEAQASVQNQADLHAYVSAFIYEMDLAYAAADLVISRAGALSVSEICLVGKASILVPLPSAAEDHQTQNAQSLVTQGAAILVKDVEAKQTLISEAIASLQNKALIAQIEKQSKSMAKPTAAHDIATNILSLLTSNEK</sequence>
<dbReference type="Proteomes" id="UP000245468">
    <property type="component" value="Chromosome"/>
</dbReference>
<evidence type="ECO:0000256" key="4">
    <source>
        <dbReference type="ARBA" id="ARBA00022679"/>
    </source>
</evidence>
<comment type="catalytic activity">
    <reaction evidence="10">
        <text>di-trans,octa-cis-undecaprenyl diphospho-N-acetyl-alpha-D-muramoyl-L-alanyl-D-glutamyl-meso-2,6-diaminopimeloyl-D-alanyl-D-alanine + UDP-N-acetyl-alpha-D-glucosamine = di-trans,octa-cis-undecaprenyl diphospho-[N-acetyl-alpha-D-glucosaminyl-(1-&gt;4)]-N-acetyl-alpha-D-muramoyl-L-alanyl-D-glutamyl-meso-2,6-diaminopimeloyl-D-alanyl-D-alanine + UDP + H(+)</text>
        <dbReference type="Rhea" id="RHEA:31227"/>
        <dbReference type="ChEBI" id="CHEBI:15378"/>
        <dbReference type="ChEBI" id="CHEBI:57705"/>
        <dbReference type="ChEBI" id="CHEBI:58223"/>
        <dbReference type="ChEBI" id="CHEBI:61387"/>
        <dbReference type="ChEBI" id="CHEBI:61388"/>
        <dbReference type="EC" id="2.4.1.227"/>
    </reaction>
</comment>
<feature type="binding site" evidence="10">
    <location>
        <begin position="13"/>
        <end position="15"/>
    </location>
    <ligand>
        <name>UDP-N-acetyl-alpha-D-glucosamine</name>
        <dbReference type="ChEBI" id="CHEBI:57705"/>
    </ligand>
</feature>
<dbReference type="GO" id="GO:0005886">
    <property type="term" value="C:plasma membrane"/>
    <property type="evidence" value="ECO:0007669"/>
    <property type="project" value="UniProtKB-SubCell"/>
</dbReference>
<dbReference type="RefSeq" id="WP_109322231.1">
    <property type="nucleotide sequence ID" value="NZ_CP029346.1"/>
</dbReference>
<feature type="binding site" evidence="10">
    <location>
        <begin position="273"/>
        <end position="278"/>
    </location>
    <ligand>
        <name>UDP-N-acetyl-alpha-D-glucosamine</name>
        <dbReference type="ChEBI" id="CHEBI:57705"/>
    </ligand>
</feature>
<dbReference type="UniPathway" id="UPA00219"/>
<feature type="binding site" evidence="10">
    <location>
        <position position="168"/>
    </location>
    <ligand>
        <name>UDP-N-acetyl-alpha-D-glucosamine</name>
        <dbReference type="ChEBI" id="CHEBI:57705"/>
    </ligand>
</feature>
<dbReference type="InterPro" id="IPR004276">
    <property type="entry name" value="GlycoTrans_28_N"/>
</dbReference>
<feature type="binding site" evidence="10">
    <location>
        <position position="254"/>
    </location>
    <ligand>
        <name>UDP-N-acetyl-alpha-D-glucosamine</name>
        <dbReference type="ChEBI" id="CHEBI:57705"/>
    </ligand>
</feature>
<keyword evidence="3 10" id="KW-0328">Glycosyltransferase</keyword>
<dbReference type="GO" id="GO:0009252">
    <property type="term" value="P:peptidoglycan biosynthetic process"/>
    <property type="evidence" value="ECO:0007669"/>
    <property type="project" value="UniProtKB-UniRule"/>
</dbReference>